<comment type="caution">
    <text evidence="2">The sequence shown here is derived from an EMBL/GenBank/DDBJ whole genome shotgun (WGS) entry which is preliminary data.</text>
</comment>
<protein>
    <submittedName>
        <fullName evidence="2">Uncharacterized protein</fullName>
    </submittedName>
</protein>
<keyword evidence="1" id="KW-0812">Transmembrane</keyword>
<sequence length="314" mass="35011">MDIRGSGKWIIVAGLIALCSIFFTSISLYHTLGIYLCLIESFFCAAFLYIGLLGIDSLSDIPFVTEAEYPKLNDTATMAIPIVAFVVLGFAISLNTDNRLDNLLKEKGVITTAMIRDGFQVSRRSRRGVSTTSAIQITFRLKDGKLFNASSDVSDEVYENLVRGQGVDIIYLPANPSLFKVIIGNENAQKFGGVPNRAIEFSDLEKVLALHVDSVRDYLSTISVYWTTTIEKRNYYYANESKNELIARKNDGSLIYRGPMLMNIHTFLSDVPVLERTQDTTATGETVGTTLLTEKYRMKYSLDLDAGMLTIEPR</sequence>
<organism evidence="2 3">
    <name type="scientific">Ohtaekwangia kribbensis</name>
    <dbReference type="NCBI Taxonomy" id="688913"/>
    <lineage>
        <taxon>Bacteria</taxon>
        <taxon>Pseudomonadati</taxon>
        <taxon>Bacteroidota</taxon>
        <taxon>Cytophagia</taxon>
        <taxon>Cytophagales</taxon>
        <taxon>Fulvivirgaceae</taxon>
        <taxon>Ohtaekwangia</taxon>
    </lineage>
</organism>
<feature type="transmembrane region" description="Helical" evidence="1">
    <location>
        <begin position="75"/>
        <end position="95"/>
    </location>
</feature>
<keyword evidence="1" id="KW-1133">Transmembrane helix</keyword>
<proteinExistence type="predicted"/>
<keyword evidence="1" id="KW-0472">Membrane</keyword>
<accession>A0ABW3K2G6</accession>
<gene>
    <name evidence="2" type="ORF">ACFQ21_10515</name>
</gene>
<dbReference type="EMBL" id="JBHTKA010000003">
    <property type="protein sequence ID" value="MFD0999744.1"/>
    <property type="molecule type" value="Genomic_DNA"/>
</dbReference>
<feature type="transmembrane region" description="Helical" evidence="1">
    <location>
        <begin position="6"/>
        <end position="26"/>
    </location>
</feature>
<keyword evidence="3" id="KW-1185">Reference proteome</keyword>
<evidence type="ECO:0000256" key="1">
    <source>
        <dbReference type="SAM" id="Phobius"/>
    </source>
</evidence>
<evidence type="ECO:0000313" key="3">
    <source>
        <dbReference type="Proteomes" id="UP001597112"/>
    </source>
</evidence>
<dbReference type="Proteomes" id="UP001597112">
    <property type="component" value="Unassembled WGS sequence"/>
</dbReference>
<feature type="transmembrane region" description="Helical" evidence="1">
    <location>
        <begin position="33"/>
        <end position="55"/>
    </location>
</feature>
<reference evidence="3" key="1">
    <citation type="journal article" date="2019" name="Int. J. Syst. Evol. Microbiol.">
        <title>The Global Catalogue of Microorganisms (GCM) 10K type strain sequencing project: providing services to taxonomists for standard genome sequencing and annotation.</title>
        <authorList>
            <consortium name="The Broad Institute Genomics Platform"/>
            <consortium name="The Broad Institute Genome Sequencing Center for Infectious Disease"/>
            <person name="Wu L."/>
            <person name="Ma J."/>
        </authorList>
    </citation>
    <scope>NUCLEOTIDE SEQUENCE [LARGE SCALE GENOMIC DNA]</scope>
    <source>
        <strain evidence="3">CCUG 58938</strain>
    </source>
</reference>
<dbReference type="RefSeq" id="WP_377578712.1">
    <property type="nucleotide sequence ID" value="NZ_JBHTKA010000003.1"/>
</dbReference>
<evidence type="ECO:0000313" key="2">
    <source>
        <dbReference type="EMBL" id="MFD0999744.1"/>
    </source>
</evidence>
<name>A0ABW3K2G6_9BACT</name>